<accession>A0AA38NBD8</accession>
<dbReference type="EMBL" id="MU793674">
    <property type="protein sequence ID" value="KAJ3780676.1"/>
    <property type="molecule type" value="Genomic_DNA"/>
</dbReference>
<feature type="region of interest" description="Disordered" evidence="1">
    <location>
        <begin position="1"/>
        <end position="45"/>
    </location>
</feature>
<comment type="caution">
    <text evidence="2">The sequence shown here is derived from an EMBL/GenBank/DDBJ whole genome shotgun (WGS) entry which is preliminary data.</text>
</comment>
<dbReference type="AlphaFoldDB" id="A0AA38NBD8"/>
<keyword evidence="3" id="KW-1185">Reference proteome</keyword>
<evidence type="ECO:0000313" key="2">
    <source>
        <dbReference type="EMBL" id="KAJ3780676.1"/>
    </source>
</evidence>
<feature type="compositionally biased region" description="Polar residues" evidence="1">
    <location>
        <begin position="1"/>
        <end position="11"/>
    </location>
</feature>
<gene>
    <name evidence="2" type="ORF">GGU10DRAFT_137622</name>
</gene>
<feature type="non-terminal residue" evidence="2">
    <location>
        <position position="213"/>
    </location>
</feature>
<evidence type="ECO:0000256" key="1">
    <source>
        <dbReference type="SAM" id="MobiDB-lite"/>
    </source>
</evidence>
<sequence>MSRQTTLNTMGTVRKENPARLTGNSTTSNTQNNTNTNSNTTANDTKERMAREFFASKMTTLGAHPLETREDIYNIMLKATRLPKRDLDTVVKATEHGIALLKKMDEKRIQEETMEKITKTVELSFAKLDIPKQIQQQLSQVNDEINQKLESMITTIYGAGNKTTGKTSTNPDGGSYAEVARSNRHATAPIPQAMNRQRLKAHVEVKRRQVLLL</sequence>
<dbReference type="Proteomes" id="UP001163798">
    <property type="component" value="Unassembled WGS sequence"/>
</dbReference>
<protein>
    <submittedName>
        <fullName evidence="2">Uncharacterized protein</fullName>
    </submittedName>
</protein>
<feature type="compositionally biased region" description="Low complexity" evidence="1">
    <location>
        <begin position="22"/>
        <end position="43"/>
    </location>
</feature>
<evidence type="ECO:0000313" key="3">
    <source>
        <dbReference type="Proteomes" id="UP001163798"/>
    </source>
</evidence>
<organism evidence="2 3">
    <name type="scientific">Lentinula aff. detonsa</name>
    <dbReference type="NCBI Taxonomy" id="2804958"/>
    <lineage>
        <taxon>Eukaryota</taxon>
        <taxon>Fungi</taxon>
        <taxon>Dikarya</taxon>
        <taxon>Basidiomycota</taxon>
        <taxon>Agaricomycotina</taxon>
        <taxon>Agaricomycetes</taxon>
        <taxon>Agaricomycetidae</taxon>
        <taxon>Agaricales</taxon>
        <taxon>Marasmiineae</taxon>
        <taxon>Omphalotaceae</taxon>
        <taxon>Lentinula</taxon>
    </lineage>
</organism>
<reference evidence="2" key="1">
    <citation type="submission" date="2022-08" db="EMBL/GenBank/DDBJ databases">
        <authorList>
            <consortium name="DOE Joint Genome Institute"/>
            <person name="Min B."/>
            <person name="Riley R."/>
            <person name="Sierra-Patev S."/>
            <person name="Naranjo-Ortiz M."/>
            <person name="Looney B."/>
            <person name="Konkel Z."/>
            <person name="Slot J.C."/>
            <person name="Sakamoto Y."/>
            <person name="Steenwyk J.L."/>
            <person name="Rokas A."/>
            <person name="Carro J."/>
            <person name="Camarero S."/>
            <person name="Ferreira P."/>
            <person name="Molpeceres G."/>
            <person name="Ruiz-Duenas F.J."/>
            <person name="Serrano A."/>
            <person name="Henrissat B."/>
            <person name="Drula E."/>
            <person name="Hughes K.W."/>
            <person name="Mata J.L."/>
            <person name="Ishikawa N.K."/>
            <person name="Vargas-Isla R."/>
            <person name="Ushijima S."/>
            <person name="Smith C.A."/>
            <person name="Ahrendt S."/>
            <person name="Andreopoulos W."/>
            <person name="He G."/>
            <person name="Labutti K."/>
            <person name="Lipzen A."/>
            <person name="Ng V."/>
            <person name="Sandor L."/>
            <person name="Barry K."/>
            <person name="Martinez A.T."/>
            <person name="Xiao Y."/>
            <person name="Gibbons J.G."/>
            <person name="Terashima K."/>
            <person name="Hibbett D.S."/>
            <person name="Grigoriev I.V."/>
        </authorList>
    </citation>
    <scope>NUCLEOTIDE SEQUENCE</scope>
    <source>
        <strain evidence="2">TFB10291</strain>
    </source>
</reference>
<name>A0AA38NBD8_9AGAR</name>
<proteinExistence type="predicted"/>